<feature type="compositionally biased region" description="Polar residues" evidence="1">
    <location>
        <begin position="125"/>
        <end position="140"/>
    </location>
</feature>
<dbReference type="Proteomes" id="UP001589788">
    <property type="component" value="Unassembled WGS sequence"/>
</dbReference>
<reference evidence="2 3" key="1">
    <citation type="submission" date="2024-09" db="EMBL/GenBank/DDBJ databases">
        <authorList>
            <person name="Sun Q."/>
            <person name="Mori K."/>
        </authorList>
    </citation>
    <scope>NUCLEOTIDE SEQUENCE [LARGE SCALE GENOMIC DNA]</scope>
    <source>
        <strain evidence="2 3">JCM 15389</strain>
    </source>
</reference>
<accession>A0ABV6C5V9</accession>
<dbReference type="EMBL" id="JBHLYQ010000254">
    <property type="protein sequence ID" value="MFC0083092.1"/>
    <property type="molecule type" value="Genomic_DNA"/>
</dbReference>
<evidence type="ECO:0000313" key="3">
    <source>
        <dbReference type="Proteomes" id="UP001589788"/>
    </source>
</evidence>
<evidence type="ECO:0000313" key="2">
    <source>
        <dbReference type="EMBL" id="MFC0083092.1"/>
    </source>
</evidence>
<dbReference type="RefSeq" id="WP_377790829.1">
    <property type="nucleotide sequence ID" value="NZ_JBHLYQ010000254.1"/>
</dbReference>
<proteinExistence type="predicted"/>
<comment type="caution">
    <text evidence="2">The sequence shown here is derived from an EMBL/GenBank/DDBJ whole genome shotgun (WGS) entry which is preliminary data.</text>
</comment>
<keyword evidence="3" id="KW-1185">Reference proteome</keyword>
<protein>
    <submittedName>
        <fullName evidence="2">Uncharacterized protein</fullName>
    </submittedName>
</protein>
<evidence type="ECO:0000256" key="1">
    <source>
        <dbReference type="SAM" id="MobiDB-lite"/>
    </source>
</evidence>
<gene>
    <name evidence="2" type="ORF">ACFFRE_13235</name>
</gene>
<name>A0ABV6C5V9_9ACTN</name>
<feature type="region of interest" description="Disordered" evidence="1">
    <location>
        <begin position="116"/>
        <end position="140"/>
    </location>
</feature>
<organism evidence="2 3">
    <name type="scientific">Aciditerrimonas ferrireducens</name>
    <dbReference type="NCBI Taxonomy" id="667306"/>
    <lineage>
        <taxon>Bacteria</taxon>
        <taxon>Bacillati</taxon>
        <taxon>Actinomycetota</taxon>
        <taxon>Acidimicrobiia</taxon>
        <taxon>Acidimicrobiales</taxon>
        <taxon>Acidimicrobiaceae</taxon>
        <taxon>Aciditerrimonas</taxon>
    </lineage>
</organism>
<sequence length="140" mass="14592">MPVRRSSERTVVRQQTAALLHSLGATPGEVAASLAAAGVRGVPANSRECAVAVYLGAVVSADPRVRGVKVCKSEVLVERSGWWRRSVVVPLPSAVRQFIAAFDARSYPELVRPGLPAGIPPIGQDGSSTSPSSALPQQPA</sequence>